<dbReference type="PANTHER" id="PTHR33309:SF1">
    <property type="entry name" value="MYB_SANT-LIKE DNA-BINDING DOMAIN-CONTAINING PROTEIN"/>
    <property type="match status" value="1"/>
</dbReference>
<comment type="caution">
    <text evidence="3">The sequence shown here is derived from an EMBL/GenBank/DDBJ whole genome shotgun (WGS) entry which is preliminary data.</text>
</comment>
<dbReference type="PANTHER" id="PTHR33309">
    <property type="entry name" value="KERATIN, ULTRA HIGH-SULFUR MATRIX PROTEIN-LIKE"/>
    <property type="match status" value="1"/>
</dbReference>
<keyword evidence="4" id="KW-1185">Reference proteome</keyword>
<proteinExistence type="predicted"/>
<feature type="region of interest" description="Disordered" evidence="2">
    <location>
        <begin position="132"/>
        <end position="156"/>
    </location>
</feature>
<dbReference type="EMBL" id="CALNXK010000030">
    <property type="protein sequence ID" value="CAH3117308.1"/>
    <property type="molecule type" value="Genomic_DNA"/>
</dbReference>
<reference evidence="3 4" key="1">
    <citation type="submission" date="2022-05" db="EMBL/GenBank/DDBJ databases">
        <authorList>
            <consortium name="Genoscope - CEA"/>
            <person name="William W."/>
        </authorList>
    </citation>
    <scope>NUCLEOTIDE SEQUENCE [LARGE SCALE GENOMIC DNA]</scope>
</reference>
<sequence>MTFFQKHPKPWPATFLQPSKNSFKRNVMSKSRYFVWKEDHDVLMLREAVTSEPYNFKPKSSERGKVWESIATYLNSLKTPEFRVTARAVRDRYALLVSRHKLKQREEEKASRIDVPELTELDALLEEIREREKSAEEKSDALRNERKAKDEKEKAKAEEIRQAALQTMAITKSDDSGEKPKKAKLRRSTSDAIGFFAEKSEKERELKKEELAIRKRELDLAETRQEGAAQQQQTMFSALINTMQQQQQLQQQNQVFMALMENIKKH</sequence>
<evidence type="ECO:0000313" key="3">
    <source>
        <dbReference type="EMBL" id="CAH3117308.1"/>
    </source>
</evidence>
<evidence type="ECO:0000256" key="1">
    <source>
        <dbReference type="SAM" id="Coils"/>
    </source>
</evidence>
<accession>A0ABN8NPP2</accession>
<dbReference type="Proteomes" id="UP001159405">
    <property type="component" value="Unassembled WGS sequence"/>
</dbReference>
<evidence type="ECO:0000313" key="4">
    <source>
        <dbReference type="Proteomes" id="UP001159405"/>
    </source>
</evidence>
<organism evidence="3 4">
    <name type="scientific">Porites lobata</name>
    <dbReference type="NCBI Taxonomy" id="104759"/>
    <lineage>
        <taxon>Eukaryota</taxon>
        <taxon>Metazoa</taxon>
        <taxon>Cnidaria</taxon>
        <taxon>Anthozoa</taxon>
        <taxon>Hexacorallia</taxon>
        <taxon>Scleractinia</taxon>
        <taxon>Fungiina</taxon>
        <taxon>Poritidae</taxon>
        <taxon>Porites</taxon>
    </lineage>
</organism>
<name>A0ABN8NPP2_9CNID</name>
<gene>
    <name evidence="3" type="ORF">PLOB_00025418</name>
</gene>
<feature type="coiled-coil region" evidence="1">
    <location>
        <begin position="197"/>
        <end position="226"/>
    </location>
</feature>
<protein>
    <submittedName>
        <fullName evidence="3">Uncharacterized protein</fullName>
    </submittedName>
</protein>
<evidence type="ECO:0000256" key="2">
    <source>
        <dbReference type="SAM" id="MobiDB-lite"/>
    </source>
</evidence>
<keyword evidence="1" id="KW-0175">Coiled coil</keyword>